<dbReference type="InterPro" id="IPR000182">
    <property type="entry name" value="GNAT_dom"/>
</dbReference>
<protein>
    <submittedName>
        <fullName evidence="4">GNAT family N-acetyltransferase</fullName>
    </submittedName>
</protein>
<accession>A0ABT7TDM1</accession>
<dbReference type="CDD" id="cd04301">
    <property type="entry name" value="NAT_SF"/>
    <property type="match status" value="1"/>
</dbReference>
<keyword evidence="2" id="KW-0012">Acyltransferase</keyword>
<evidence type="ECO:0000313" key="5">
    <source>
        <dbReference type="Proteomes" id="UP001235720"/>
    </source>
</evidence>
<evidence type="ECO:0000259" key="3">
    <source>
        <dbReference type="PROSITE" id="PS51186"/>
    </source>
</evidence>
<sequence length="136" mass="14673">MNWQTTSFVDADLDRPEFAHYVVGFDSARDHGVVAVDGDGPIGVAWVRFLPADDPGYGFVAEDVPELRMAVDERGRGRGIGTALLARLLDTGRAAGWPGVSLSVEDGNTGARITYERAGFRTVGRNGDSDTMLVRF</sequence>
<dbReference type="Pfam" id="PF00583">
    <property type="entry name" value="Acetyltransf_1"/>
    <property type="match status" value="1"/>
</dbReference>
<organism evidence="4 5">
    <name type="scientific">Curtobacterium subtropicum</name>
    <dbReference type="NCBI Taxonomy" id="3055138"/>
    <lineage>
        <taxon>Bacteria</taxon>
        <taxon>Bacillati</taxon>
        <taxon>Actinomycetota</taxon>
        <taxon>Actinomycetes</taxon>
        <taxon>Micrococcales</taxon>
        <taxon>Microbacteriaceae</taxon>
        <taxon>Curtobacterium</taxon>
    </lineage>
</organism>
<feature type="domain" description="N-acetyltransferase" evidence="3">
    <location>
        <begin position="1"/>
        <end position="136"/>
    </location>
</feature>
<dbReference type="EMBL" id="JAUCMM010000002">
    <property type="protein sequence ID" value="MDM7887665.1"/>
    <property type="molecule type" value="Genomic_DNA"/>
</dbReference>
<gene>
    <name evidence="4" type="ORF">QUG98_04275</name>
</gene>
<dbReference type="InterPro" id="IPR050832">
    <property type="entry name" value="Bact_Acetyltransf"/>
</dbReference>
<comment type="caution">
    <text evidence="4">The sequence shown here is derived from an EMBL/GenBank/DDBJ whole genome shotgun (WGS) entry which is preliminary data.</text>
</comment>
<evidence type="ECO:0000256" key="2">
    <source>
        <dbReference type="ARBA" id="ARBA00023315"/>
    </source>
</evidence>
<dbReference type="PROSITE" id="PS51186">
    <property type="entry name" value="GNAT"/>
    <property type="match status" value="1"/>
</dbReference>
<evidence type="ECO:0000256" key="1">
    <source>
        <dbReference type="ARBA" id="ARBA00022679"/>
    </source>
</evidence>
<name>A0ABT7TDM1_9MICO</name>
<dbReference type="InterPro" id="IPR016181">
    <property type="entry name" value="Acyl_CoA_acyltransferase"/>
</dbReference>
<keyword evidence="1" id="KW-0808">Transferase</keyword>
<dbReference type="Gene3D" id="3.40.630.30">
    <property type="match status" value="1"/>
</dbReference>
<dbReference type="PANTHER" id="PTHR43877">
    <property type="entry name" value="AMINOALKYLPHOSPHONATE N-ACETYLTRANSFERASE-RELATED-RELATED"/>
    <property type="match status" value="1"/>
</dbReference>
<dbReference type="SUPFAM" id="SSF55729">
    <property type="entry name" value="Acyl-CoA N-acyltransferases (Nat)"/>
    <property type="match status" value="1"/>
</dbReference>
<proteinExistence type="predicted"/>
<evidence type="ECO:0000313" key="4">
    <source>
        <dbReference type="EMBL" id="MDM7887665.1"/>
    </source>
</evidence>
<reference evidence="4 5" key="1">
    <citation type="submission" date="2023-06" db="EMBL/GenBank/DDBJ databases">
        <authorList>
            <person name="Feng G."/>
            <person name="Li J."/>
            <person name="Zhu H."/>
        </authorList>
    </citation>
    <scope>NUCLEOTIDE SEQUENCE [LARGE SCALE GENOMIC DNA]</scope>
    <source>
        <strain evidence="4 5">RHCJP20</strain>
    </source>
</reference>
<keyword evidence="5" id="KW-1185">Reference proteome</keyword>
<dbReference type="Proteomes" id="UP001235720">
    <property type="component" value="Unassembled WGS sequence"/>
</dbReference>